<keyword evidence="1" id="KW-1133">Transmembrane helix</keyword>
<proteinExistence type="predicted"/>
<sequence>MRDPPSHGGDPVTGPAASVDEGDLRRVGAALWTLAFCSVTAVILFSDGSLSGLGWRDATLIALRTFAGVIAFFAVFPVIMAVLSAIRLR</sequence>
<dbReference type="Proteomes" id="UP000218083">
    <property type="component" value="Unassembled WGS sequence"/>
</dbReference>
<keyword evidence="1" id="KW-0472">Membrane</keyword>
<feature type="transmembrane region" description="Helical" evidence="1">
    <location>
        <begin position="27"/>
        <end position="46"/>
    </location>
</feature>
<comment type="caution">
    <text evidence="2">The sequence shown here is derived from an EMBL/GenBank/DDBJ whole genome shotgun (WGS) entry which is preliminary data.</text>
</comment>
<protein>
    <submittedName>
        <fullName evidence="2">Uncharacterized protein</fullName>
    </submittedName>
</protein>
<name>A0A2A2FBN5_9EURY</name>
<keyword evidence="3" id="KW-1185">Reference proteome</keyword>
<dbReference type="EMBL" id="NSKC01000008">
    <property type="protein sequence ID" value="PAU82911.1"/>
    <property type="molecule type" value="Genomic_DNA"/>
</dbReference>
<evidence type="ECO:0000256" key="1">
    <source>
        <dbReference type="SAM" id="Phobius"/>
    </source>
</evidence>
<evidence type="ECO:0000313" key="3">
    <source>
        <dbReference type="Proteomes" id="UP000218083"/>
    </source>
</evidence>
<accession>A0A2A2FBN5</accession>
<dbReference type="OrthoDB" id="326940at2157"/>
<gene>
    <name evidence="2" type="ORF">CK500_12330</name>
</gene>
<keyword evidence="1" id="KW-0812">Transmembrane</keyword>
<dbReference type="AlphaFoldDB" id="A0A2A2FBN5"/>
<feature type="transmembrane region" description="Helical" evidence="1">
    <location>
        <begin position="66"/>
        <end position="86"/>
    </location>
</feature>
<organism evidence="2 3">
    <name type="scientific">Halorubrum salipaludis</name>
    <dbReference type="NCBI Taxonomy" id="2032630"/>
    <lineage>
        <taxon>Archaea</taxon>
        <taxon>Methanobacteriati</taxon>
        <taxon>Methanobacteriota</taxon>
        <taxon>Stenosarchaea group</taxon>
        <taxon>Halobacteria</taxon>
        <taxon>Halobacteriales</taxon>
        <taxon>Haloferacaceae</taxon>
        <taxon>Halorubrum</taxon>
    </lineage>
</organism>
<evidence type="ECO:0000313" key="2">
    <source>
        <dbReference type="EMBL" id="PAU82911.1"/>
    </source>
</evidence>
<dbReference type="RefSeq" id="WP_095637523.1">
    <property type="nucleotide sequence ID" value="NZ_NSKC01000008.1"/>
</dbReference>
<reference evidence="2 3" key="1">
    <citation type="submission" date="2017-08" db="EMBL/GenBank/DDBJ databases">
        <title>The strain WRN001 was isolated from Binhai saline alkaline soil, Tianjin, China.</title>
        <authorList>
            <person name="Liu D."/>
            <person name="Zhang G."/>
        </authorList>
    </citation>
    <scope>NUCLEOTIDE SEQUENCE [LARGE SCALE GENOMIC DNA]</scope>
    <source>
        <strain evidence="2 3">WN019</strain>
    </source>
</reference>